<dbReference type="InterPro" id="IPR000034">
    <property type="entry name" value="Laminin_IV"/>
</dbReference>
<evidence type="ECO:0000259" key="14">
    <source>
        <dbReference type="PROSITE" id="PS51115"/>
    </source>
</evidence>
<dbReference type="FunFam" id="2.10.25.10:FF:000094">
    <property type="entry name" value="Laminin subunit alpha-2"/>
    <property type="match status" value="1"/>
</dbReference>
<proteinExistence type="predicted"/>
<keyword evidence="16" id="KW-1185">Reference proteome</keyword>
<dbReference type="FunFam" id="2.10.25.10:FF:000069">
    <property type="entry name" value="Laminin subunit alpha 1"/>
    <property type="match status" value="1"/>
</dbReference>
<feature type="domain" description="Laminin EGF-like" evidence="13">
    <location>
        <begin position="1222"/>
        <end position="1271"/>
    </location>
</feature>
<dbReference type="Pfam" id="PF00052">
    <property type="entry name" value="Laminin_B"/>
    <property type="match status" value="1"/>
</dbReference>
<feature type="disulfide bond" evidence="11">
    <location>
        <begin position="495"/>
        <end position="507"/>
    </location>
</feature>
<comment type="caution">
    <text evidence="11">Lacks conserved residue(s) required for the propagation of feature annotation.</text>
</comment>
<evidence type="ECO:0000259" key="12">
    <source>
        <dbReference type="PROSITE" id="PS50025"/>
    </source>
</evidence>
<feature type="disulfide bond" evidence="11">
    <location>
        <begin position="609"/>
        <end position="618"/>
    </location>
</feature>
<dbReference type="Pfam" id="PF00054">
    <property type="entry name" value="Laminin_G_1"/>
    <property type="match status" value="2"/>
</dbReference>
<dbReference type="CDD" id="cd00110">
    <property type="entry name" value="LamG"/>
    <property type="match status" value="5"/>
</dbReference>
<feature type="domain" description="Laminin EGF-like" evidence="13">
    <location>
        <begin position="1027"/>
        <end position="1078"/>
    </location>
</feature>
<sequence>MPLVFNIAGNTYQHYAIKELEVLADCICNGQQTGCELNNDTMEYNCICGGNTKGQFCESCQPLFNQQPFKYGVPCDTCNCNQHASECFYDKGVAALKQSTDGNGTKNGGGVCVNCLHHTTGVNCEKCSTNYFRPIDKQQTEEAACVPCECSMSGSTVNPVSSIVADCIMNNDNSLEAGQAPGDCFCKKNVEGTKCTQCKKEYFNLRADNSDGCQPCDCEVGGTIGSNKTCENDSTGQCNCKQNVQNRQCDECKDGFYNLNPNNAEGCTACGCDPGGSQSMTCDKTFGKCPCRTNIDAMKCDSPSDLHYYPDVHFISAEFEYGTGDASLSRGPQYGGFKGDGYADLKSGNLVGVNLAIPGGTQLTGEYILIIRYTTTIASTGQLEVKSLGTSPLMINFPVCSSGWCSVNTLASRNFTLQPAVYTVTIRVLGDMFLDQIVAVPVEFVNPLSSLVDPSFSTVCNVLENSIGTDDAVQKLCKASIFSMTTYYLNGARSCDCDKDGSMSMECEVYSGTCRCKPGVGGRKCDECLPGFYDLSNTGCKACECKGSNSVCDKGTGQCVCPPNTIGRICDTCAVYHWNWSSAGCQPCGCDVTGSISAGCDQKTGVCTCKLGVEGEKCTQCKDEFKLFSVSGCSSCLCSTVGSNSTVCAKTTGQCICKENVAGMICDQCSATSFYLDKANDAGCLDCVCMGITQSCSSSTQRLSRTSTLLTTNLGGKLQASIQLSDGQGALVNNTINIISGDTMYLSVTQEGTTPQYWMAPGDLKGNLLHLYGMNIDTDIQYTSTGSGTASPAQAIMVGRKGRYVHDFGAPGADNKTQLSVKVDEKSWLKDGTTALNRSDFILAISSVDYILLPASFLNGPHTSQLHRLVYYKKESTGSVNLMMENCQCGTGYIGSSCEECAPGYRRDKVGEKGYLGVCVPCECNNHATECNPDTGDCINCQHQTTGSKCEMCKAGYYGDATLGTPSDCNECMCYPPRVVNSTCEQESGSIKCLFCETGYVGNLCDECDTFYYGNPNILNTGKCTRCNCNGNSDSCDKNTGKCIDCKSQTVGDHCERCQDGFFGNATSQSCANCACSPGGSSSSVCDTSTGQCPCYTGVGTRQCSKCKTGFWGYSDRRSFGSYSKNFSLFLPCPFNLQCCVPCNCIEAGSTTLQCNDADGKCTCKPNVQGDKCDTCEDGYFGLPTQPCEVNLLSVDRKYSKKLSCFPCKMDTKRFDEGPAACNCNVTGTVTGQMTCNKTSGQCDCKSGVSGRQCNECMKFYSGFSEAGCTACGECEQSLGNDTLKQIERYAELWSGTQKVSGIQEQDMVLRNLQSELNMTLGNLGLGGGSSQTSVTANLSSLTTSSNTEIDKLMSQVTRLEKGTEQYKNDCTAANNKIVVMVTKSNMVLSNASAVKQKSSNYDLTLTTWDTTATQILNQGSSDGSGISLDFSAEKQKADAVLAKIKDVTRVGSMDTKVSQQSGLIDNIKTQSSTVETDIQSGAKSVLDKEQELVALLAKETDIRTKQTTARRYKTNTEENVLEAGKLISKADNETKTAQTDLDSGKAAVLKHDAIYNGVAMTAVADDLKPLPTGYDNFVNGAAELNRTLGPAETARDAEVQTVAAAEITARSLMNAAELLNQTFLEVKGRGDNAVDAINSYEKVTPLLNDALNLSGNANKTIEETRTMMAGISVMNLETLANTAKLASEQMRTEFTSLNYGTEVLKSRIESANASLVETVNDWNKVETLINQMTASANQLKTTSEANTVNQVVSEGDVAVSQAEELLTRLTATSDAHVSNLNTRESQINTLKDLSATGNQLITNTEQSLTTHNTNIDTMNRQIEHVNGLKTETQTLKESLESKVTSIKAKIATALSKLKTLKQPIHFNGSSPISVTNPITTSDQNYNDISLEFRKESGVTNGLIFFTENTNSGAELSLELVAGKVTFDYNTNLDPVTIENPAVICDGCWAKIIASRYGNSGHLTVKVLSTGGLATMAGRGKSSSQNLLVNSPLMFGGLPSTYQTTKVRTRNFLGCVQKADFNGNDVNLWQEAIDLNWEPKCCRQPLQTKPDNLSPGVSIDGSGYLLLSQSTLNLAARSSLYLTIKFRTFNPNAAILLVISSDKLTKYTLFLQDGNVNFEYGTSANMFTAKSQKKYNTGEWVQVIAQFTANQFELETKIDGVTSPTPDKIIKGALPVSLVGLDSQDIIIGVNKNPNDVDYSRSEKNFAGCLKELKFGSGVDSLTELSLSSNPIKSLGVSTSGCYNTILNGMRFTSLTSTAELNVGAATLAALQQIEFTLITSEPKSILLYIQEAVSATRKLYISLFHGNIIVIYQENNQQIFEVMTTGLYLSDGQQHNIKLQILQPKAKLTVGNSVLESSQDLVASPLSFTNTPTLHVGGVPGTITLPASFPARTSLIGSIRELKVNSVLLDPFAAGVIVKEDGLDLSGVATPSGFIPPPPFTTTTPPVTIPPPSCATVTVPSYLEASAGVWFTGADNENLNYDRTNIPANMFRTSFMIFITFQSFSPNGILYYMANQNTNQNEYFMVYLRDGYIHTKFKGKLEATGEVIEYDFKSDLRYNDGVKYQVDILRLNNFLALVEKTRKDYANNAIETTQASTLDINTNVYIGGINQAVGRAILPITENVNFVGAVYNVELKMDPVSYTFDLRNATGQEATGLIYKSAVYGVSLTGVNSYIKLENPLNGNELSFTLGYRSIQTTVNLLTIYETSGKFVVLDLLNGKIRVLLASSTSGGQSFISVSEQQINVCDNERHNITVAIGQLGVGIQLDTFINQVFPYPMGLNPPSLRNRPVYIGGLEDTSLVFPDPVSKESLRGCVERFVLQGVEYDLTQQIKSSSGLTYACPV</sequence>
<feature type="disulfide bond" evidence="11">
    <location>
        <begin position="1145"/>
        <end position="1162"/>
    </location>
</feature>
<feature type="disulfide bond" evidence="11">
    <location>
        <begin position="636"/>
        <end position="648"/>
    </location>
</feature>
<evidence type="ECO:0000256" key="10">
    <source>
        <dbReference type="PROSITE-ProRule" id="PRU00122"/>
    </source>
</evidence>
<dbReference type="OrthoDB" id="5985440at2759"/>
<feature type="disulfide bond" evidence="11">
    <location>
        <begin position="657"/>
        <end position="666"/>
    </location>
</feature>
<feature type="domain" description="Laminin G" evidence="12">
    <location>
        <begin position="1864"/>
        <end position="2041"/>
    </location>
</feature>
<dbReference type="EMBL" id="KB202567">
    <property type="protein sequence ID" value="ESO89633.1"/>
    <property type="molecule type" value="Genomic_DNA"/>
</dbReference>
<feature type="disulfide bond" evidence="11">
    <location>
        <begin position="1245"/>
        <end position="1254"/>
    </location>
</feature>
<organism evidence="15 16">
    <name type="scientific">Lottia gigantea</name>
    <name type="common">Giant owl limpet</name>
    <dbReference type="NCBI Taxonomy" id="225164"/>
    <lineage>
        <taxon>Eukaryota</taxon>
        <taxon>Metazoa</taxon>
        <taxon>Spiralia</taxon>
        <taxon>Lophotrochozoa</taxon>
        <taxon>Mollusca</taxon>
        <taxon>Gastropoda</taxon>
        <taxon>Patellogastropoda</taxon>
        <taxon>Lottioidea</taxon>
        <taxon>Lottiidae</taxon>
        <taxon>Lottia</taxon>
    </lineage>
</organism>
<dbReference type="SMART" id="SM00180">
    <property type="entry name" value="EGF_Lam"/>
    <property type="match status" value="15"/>
</dbReference>
<dbReference type="KEGG" id="lgi:LOTGIDRAFT_164938"/>
<feature type="domain" description="Laminin EGF-like" evidence="13">
    <location>
        <begin position="588"/>
        <end position="635"/>
    </location>
</feature>
<feature type="domain" description="Laminin EGF-like" evidence="13">
    <location>
        <begin position="1143"/>
        <end position="1190"/>
    </location>
</feature>
<evidence type="ECO:0000259" key="13">
    <source>
        <dbReference type="PROSITE" id="PS50027"/>
    </source>
</evidence>
<keyword evidence="6" id="KW-0084">Basement membrane</keyword>
<dbReference type="Pfam" id="PF02210">
    <property type="entry name" value="Laminin_G_2"/>
    <property type="match status" value="3"/>
</dbReference>
<evidence type="ECO:0000256" key="6">
    <source>
        <dbReference type="ARBA" id="ARBA00022869"/>
    </source>
</evidence>
<dbReference type="InterPro" id="IPR001791">
    <property type="entry name" value="Laminin_G"/>
</dbReference>
<feature type="domain" description="Laminin EGF-like" evidence="13">
    <location>
        <begin position="216"/>
        <end position="269"/>
    </location>
</feature>
<keyword evidence="3" id="KW-0272">Extracellular matrix</keyword>
<dbReference type="PROSITE" id="PS50025">
    <property type="entry name" value="LAM_G_DOMAIN"/>
    <property type="match status" value="5"/>
</dbReference>
<feature type="disulfide bond" evidence="11">
    <location>
        <begin position="497"/>
        <end position="514"/>
    </location>
</feature>
<feature type="disulfide bond" evidence="11">
    <location>
        <begin position="588"/>
        <end position="600"/>
    </location>
</feature>
<feature type="domain" description="Laminin G" evidence="12">
    <location>
        <begin position="2248"/>
        <end position="2455"/>
    </location>
</feature>
<dbReference type="PROSITE" id="PS51115">
    <property type="entry name" value="LAMININ_IVA"/>
    <property type="match status" value="1"/>
</dbReference>
<feature type="domain" description="Laminin G" evidence="12">
    <location>
        <begin position="2662"/>
        <end position="2842"/>
    </location>
</feature>
<dbReference type="PROSITE" id="PS50027">
    <property type="entry name" value="EGF_LAM_2"/>
    <property type="match status" value="9"/>
</dbReference>
<comment type="subcellular location">
    <subcellularLocation>
        <location evidence="1">Secreted</location>
        <location evidence="1">Extracellular space</location>
        <location evidence="1">Extracellular matrix</location>
        <location evidence="1">Basement membrane</location>
    </subcellularLocation>
</comment>
<feature type="domain" description="Laminin EGF-like" evidence="13">
    <location>
        <begin position="636"/>
        <end position="686"/>
    </location>
</feature>
<dbReference type="Gene3D" id="2.170.300.10">
    <property type="entry name" value="Tie2 ligand-binding domain superfamily"/>
    <property type="match status" value="2"/>
</dbReference>
<dbReference type="PANTHER" id="PTHR10574:SF406">
    <property type="entry name" value="LAMININ SUBUNIT ALPHA 5"/>
    <property type="match status" value="1"/>
</dbReference>
<evidence type="ECO:0000256" key="8">
    <source>
        <dbReference type="ARBA" id="ARBA00023180"/>
    </source>
</evidence>
<feature type="domain" description="Laminin IV type A" evidence="14">
    <location>
        <begin position="717"/>
        <end position="886"/>
    </location>
</feature>
<feature type="disulfide bond" evidence="11">
    <location>
        <begin position="941"/>
        <end position="950"/>
    </location>
</feature>
<dbReference type="GO" id="GO:0009888">
    <property type="term" value="P:tissue development"/>
    <property type="evidence" value="ECO:0007669"/>
    <property type="project" value="TreeGrafter"/>
</dbReference>
<keyword evidence="5" id="KW-0677">Repeat</keyword>
<dbReference type="PROSITE" id="PS51450">
    <property type="entry name" value="LRR"/>
    <property type="match status" value="1"/>
</dbReference>
<dbReference type="FunFam" id="2.10.25.10:FF:000074">
    <property type="entry name" value="Laminin subunit alpha"/>
    <property type="match status" value="1"/>
</dbReference>
<evidence type="ECO:0000256" key="1">
    <source>
        <dbReference type="ARBA" id="ARBA00004302"/>
    </source>
</evidence>
<name>V3ZEQ7_LOTGI</name>
<dbReference type="Pfam" id="PF24973">
    <property type="entry name" value="EGF_LMN_ATRN"/>
    <property type="match status" value="2"/>
</dbReference>
<feature type="domain" description="Laminin EGF-like" evidence="13">
    <location>
        <begin position="922"/>
        <end position="971"/>
    </location>
</feature>
<keyword evidence="8" id="KW-0325">Glycoprotein</keyword>
<dbReference type="GeneID" id="20239871"/>
<feature type="domain" description="Laminin G" evidence="12">
    <location>
        <begin position="2469"/>
        <end position="2667"/>
    </location>
</feature>
<feature type="disulfide bond" evidence="11">
    <location>
        <begin position="516"/>
        <end position="525"/>
    </location>
</feature>
<evidence type="ECO:0008006" key="17">
    <source>
        <dbReference type="Google" id="ProtNLM"/>
    </source>
</evidence>
<feature type="disulfide bond" evidence="11">
    <location>
        <begin position="240"/>
        <end position="249"/>
    </location>
</feature>
<dbReference type="GO" id="GO:0009887">
    <property type="term" value="P:animal organ morphogenesis"/>
    <property type="evidence" value="ECO:0007669"/>
    <property type="project" value="TreeGrafter"/>
</dbReference>
<feature type="disulfide bond" evidence="11">
    <location>
        <begin position="1046"/>
        <end position="1055"/>
    </location>
</feature>
<dbReference type="FunFam" id="2.10.25.10:FF:000106">
    <property type="entry name" value="Heparan sulfate proteoglycan 2"/>
    <property type="match status" value="1"/>
</dbReference>
<dbReference type="Proteomes" id="UP000030746">
    <property type="component" value="Unassembled WGS sequence"/>
</dbReference>
<dbReference type="PROSITE" id="PS01248">
    <property type="entry name" value="EGF_LAM_1"/>
    <property type="match status" value="6"/>
</dbReference>
<dbReference type="SMART" id="SM00282">
    <property type="entry name" value="LamG"/>
    <property type="match status" value="5"/>
</dbReference>
<feature type="disulfide bond" evidence="11">
    <location>
        <begin position="1164"/>
        <end position="1173"/>
    </location>
</feature>
<feature type="disulfide bond" evidence="11">
    <location>
        <begin position="561"/>
        <end position="570"/>
    </location>
</feature>
<dbReference type="HOGENOM" id="CLU_226700_0_0_1"/>
<dbReference type="Gene3D" id="2.60.120.200">
    <property type="match status" value="5"/>
</dbReference>
<dbReference type="InterPro" id="IPR056863">
    <property type="entry name" value="LMN_ATRN_NET-like_EGF"/>
</dbReference>
<keyword evidence="4" id="KW-0732">Signal</keyword>
<dbReference type="GO" id="GO:0005604">
    <property type="term" value="C:basement membrane"/>
    <property type="evidence" value="ECO:0007669"/>
    <property type="project" value="UniProtKB-SubCell"/>
</dbReference>
<protein>
    <recommendedName>
        <fullName evidence="17">Laminin EGF-like domain-containing protein</fullName>
    </recommendedName>
</protein>
<feature type="disulfide bond" evidence="11">
    <location>
        <begin position="590"/>
        <end position="607"/>
    </location>
</feature>
<evidence type="ECO:0000256" key="3">
    <source>
        <dbReference type="ARBA" id="ARBA00022530"/>
    </source>
</evidence>
<gene>
    <name evidence="15" type="ORF">LOTGIDRAFT_164938</name>
</gene>
<dbReference type="InterPro" id="IPR001611">
    <property type="entry name" value="Leu-rich_rpt"/>
</dbReference>
<reference evidence="15 16" key="1">
    <citation type="journal article" date="2013" name="Nature">
        <title>Insights into bilaterian evolution from three spiralian genomes.</title>
        <authorList>
            <person name="Simakov O."/>
            <person name="Marletaz F."/>
            <person name="Cho S.J."/>
            <person name="Edsinger-Gonzales E."/>
            <person name="Havlak P."/>
            <person name="Hellsten U."/>
            <person name="Kuo D.H."/>
            <person name="Larsson T."/>
            <person name="Lv J."/>
            <person name="Arendt D."/>
            <person name="Savage R."/>
            <person name="Osoegawa K."/>
            <person name="de Jong P."/>
            <person name="Grimwood J."/>
            <person name="Chapman J.A."/>
            <person name="Shapiro H."/>
            <person name="Aerts A."/>
            <person name="Otillar R.P."/>
            <person name="Terry A.Y."/>
            <person name="Boore J.L."/>
            <person name="Grigoriev I.V."/>
            <person name="Lindberg D.R."/>
            <person name="Seaver E.C."/>
            <person name="Weisblat D.A."/>
            <person name="Putnam N.H."/>
            <person name="Rokhsar D.S."/>
        </authorList>
    </citation>
    <scope>NUCLEOTIDE SEQUENCE [LARGE SCALE GENOMIC DNA]</scope>
</reference>
<dbReference type="CDD" id="cd00055">
    <property type="entry name" value="EGF_Lam"/>
    <property type="match status" value="14"/>
</dbReference>
<dbReference type="FunFam" id="2.10.25.10:FF:000082">
    <property type="entry name" value="Laminin subunit alpha 1"/>
    <property type="match status" value="1"/>
</dbReference>
<dbReference type="CTD" id="20239871"/>
<keyword evidence="2" id="KW-0964">Secreted</keyword>
<evidence type="ECO:0000256" key="9">
    <source>
        <dbReference type="ARBA" id="ARBA00023292"/>
    </source>
</evidence>
<feature type="disulfide bond" evidence="10">
    <location>
        <begin position="2815"/>
        <end position="2842"/>
    </location>
</feature>
<feature type="disulfide bond" evidence="11">
    <location>
        <begin position="1143"/>
        <end position="1155"/>
    </location>
</feature>
<feature type="domain" description="Laminin G" evidence="12">
    <location>
        <begin position="2056"/>
        <end position="2242"/>
    </location>
</feature>
<feature type="domain" description="Laminin EGF-like" evidence="13">
    <location>
        <begin position="543"/>
        <end position="587"/>
    </location>
</feature>
<evidence type="ECO:0000256" key="7">
    <source>
        <dbReference type="ARBA" id="ARBA00023157"/>
    </source>
</evidence>
<evidence type="ECO:0000256" key="2">
    <source>
        <dbReference type="ARBA" id="ARBA00022525"/>
    </source>
</evidence>
<dbReference type="RefSeq" id="XP_009059688.1">
    <property type="nucleotide sequence ID" value="XM_009061440.1"/>
</dbReference>
<dbReference type="InterPro" id="IPR050440">
    <property type="entry name" value="Laminin/Netrin_ECM"/>
</dbReference>
<accession>V3ZEQ7</accession>
<dbReference type="InterPro" id="IPR013320">
    <property type="entry name" value="ConA-like_dom_sf"/>
</dbReference>
<evidence type="ECO:0000256" key="4">
    <source>
        <dbReference type="ARBA" id="ARBA00022729"/>
    </source>
</evidence>
<dbReference type="PRINTS" id="PR00011">
    <property type="entry name" value="EGFLAMININ"/>
</dbReference>
<evidence type="ECO:0000313" key="16">
    <source>
        <dbReference type="Proteomes" id="UP000030746"/>
    </source>
</evidence>
<dbReference type="OMA" id="TRYANEG"/>
<feature type="disulfide bond" evidence="11">
    <location>
        <begin position="638"/>
        <end position="655"/>
    </location>
</feature>
<dbReference type="FunFam" id="2.10.25.10:FF:000130">
    <property type="entry name" value="Laminin subunit beta 1"/>
    <property type="match status" value="1"/>
</dbReference>
<dbReference type="InterPro" id="IPR000742">
    <property type="entry name" value="EGF"/>
</dbReference>
<dbReference type="InterPro" id="IPR002049">
    <property type="entry name" value="LE_dom"/>
</dbReference>
<dbReference type="FunFam" id="2.10.25.10:FF:000090">
    <property type="entry name" value="laminin subunit alpha"/>
    <property type="match status" value="3"/>
</dbReference>
<dbReference type="SUPFAM" id="SSF49899">
    <property type="entry name" value="Concanavalin A-like lectins/glucanases"/>
    <property type="match status" value="5"/>
</dbReference>
<dbReference type="Gene3D" id="2.10.25.10">
    <property type="entry name" value="Laminin"/>
    <property type="match status" value="11"/>
</dbReference>
<dbReference type="SMART" id="SM00181">
    <property type="entry name" value="EGF"/>
    <property type="match status" value="6"/>
</dbReference>
<evidence type="ECO:0000256" key="5">
    <source>
        <dbReference type="ARBA" id="ARBA00022737"/>
    </source>
</evidence>
<dbReference type="PANTHER" id="PTHR10574">
    <property type="entry name" value="NETRIN/LAMININ-RELATED"/>
    <property type="match status" value="1"/>
</dbReference>
<keyword evidence="9 11" id="KW-0424">Laminin EGF-like domain</keyword>
<evidence type="ECO:0000256" key="11">
    <source>
        <dbReference type="PROSITE-ProRule" id="PRU00460"/>
    </source>
</evidence>
<dbReference type="STRING" id="225164.V3ZEQ7"/>
<dbReference type="Pfam" id="PF00053">
    <property type="entry name" value="EGF_laminin"/>
    <property type="match status" value="13"/>
</dbReference>
<dbReference type="FunFam" id="2.10.25.10:FF:000275">
    <property type="entry name" value="usherin"/>
    <property type="match status" value="1"/>
</dbReference>
<dbReference type="SUPFAM" id="SSF57196">
    <property type="entry name" value="EGF/Laminin"/>
    <property type="match status" value="12"/>
</dbReference>
<keyword evidence="7 11" id="KW-1015">Disulfide bond</keyword>
<feature type="domain" description="Laminin EGF-like" evidence="13">
    <location>
        <begin position="495"/>
        <end position="542"/>
    </location>
</feature>
<evidence type="ECO:0000313" key="15">
    <source>
        <dbReference type="EMBL" id="ESO89633.1"/>
    </source>
</evidence>